<protein>
    <recommendedName>
        <fullName evidence="5">SusD/RagB family nutrient-binding outer membrane lipoprotein</fullName>
    </recommendedName>
</protein>
<proteinExistence type="predicted"/>
<keyword evidence="4" id="KW-1185">Reference proteome</keyword>
<gene>
    <name evidence="3" type="ORF">FUAX_19860</name>
</gene>
<feature type="region of interest" description="Disordered" evidence="1">
    <location>
        <begin position="453"/>
        <end position="474"/>
    </location>
</feature>
<evidence type="ECO:0000256" key="2">
    <source>
        <dbReference type="SAM" id="SignalP"/>
    </source>
</evidence>
<organism evidence="3 4">
    <name type="scientific">Fulvitalea axinellae</name>
    <dbReference type="NCBI Taxonomy" id="1182444"/>
    <lineage>
        <taxon>Bacteria</taxon>
        <taxon>Pseudomonadati</taxon>
        <taxon>Bacteroidota</taxon>
        <taxon>Cytophagia</taxon>
        <taxon>Cytophagales</taxon>
        <taxon>Persicobacteraceae</taxon>
        <taxon>Fulvitalea</taxon>
    </lineage>
</organism>
<dbReference type="EMBL" id="AP025314">
    <property type="protein sequence ID" value="BDD09554.1"/>
    <property type="molecule type" value="Genomic_DNA"/>
</dbReference>
<dbReference type="AlphaFoldDB" id="A0AAU9CBQ3"/>
<dbReference type="PROSITE" id="PS51257">
    <property type="entry name" value="PROKAR_LIPOPROTEIN"/>
    <property type="match status" value="1"/>
</dbReference>
<evidence type="ECO:0000313" key="4">
    <source>
        <dbReference type="Proteomes" id="UP001348817"/>
    </source>
</evidence>
<dbReference type="RefSeq" id="WP_338391150.1">
    <property type="nucleotide sequence ID" value="NZ_AP025314.1"/>
</dbReference>
<evidence type="ECO:0000256" key="1">
    <source>
        <dbReference type="SAM" id="MobiDB-lite"/>
    </source>
</evidence>
<dbReference type="InterPro" id="IPR041662">
    <property type="entry name" value="SusD-like_2"/>
</dbReference>
<accession>A0AAU9CBQ3</accession>
<evidence type="ECO:0008006" key="5">
    <source>
        <dbReference type="Google" id="ProtNLM"/>
    </source>
</evidence>
<dbReference type="InterPro" id="IPR011990">
    <property type="entry name" value="TPR-like_helical_dom_sf"/>
</dbReference>
<name>A0AAU9CBQ3_9BACT</name>
<dbReference type="SUPFAM" id="SSF48452">
    <property type="entry name" value="TPR-like"/>
    <property type="match status" value="1"/>
</dbReference>
<feature type="chain" id="PRO_5043706457" description="SusD/RagB family nutrient-binding outer membrane lipoprotein" evidence="2">
    <location>
        <begin position="25"/>
        <end position="502"/>
    </location>
</feature>
<reference evidence="3 4" key="1">
    <citation type="submission" date="2021-12" db="EMBL/GenBank/DDBJ databases">
        <title>Genome sequencing of bacteria with rrn-lacking chromosome and rrn-plasmid.</title>
        <authorList>
            <person name="Anda M."/>
            <person name="Iwasaki W."/>
        </authorList>
    </citation>
    <scope>NUCLEOTIDE SEQUENCE [LARGE SCALE GENOMIC DNA]</scope>
    <source>
        <strain evidence="3 4">DSM 100852</strain>
    </source>
</reference>
<feature type="signal peptide" evidence="2">
    <location>
        <begin position="1"/>
        <end position="24"/>
    </location>
</feature>
<sequence length="502" mass="56768">MFRKNNIIILIPLLAFMFSCTDRGYEDVNKNINEITDPKPIHLLNSAFGIFNSSSTWSTLAELSHQYAETSNQAGKYYRFDTGVWGNYKANLNLNDVINRTKDSQDETDRMTYALAKIFRAYAFQKITDCYGDVPFSEAGVIDDAGAFNVTPKYDKQEEIYTATLADLDEAIDIIGDKSLTLALGSADRVYGGDVQLWKKFANSLRLRMAMRIRFVDEAKALEVLKKVWTQPLIDSPEEAADYENFDEPGYYYYGYVGLKAETRTNASKMMVDFLKSNSDPRLYSYALPVQQGPMAGQYAGLPNGYDGGTNRDNFSYAGKVSYQKTLPTINLSYSEVCFLKAEAYLFGLGVAKNESEAQMYYAKGIETSLNFWRRPDTFVKDGAEVSEPLYSEQDVTDFMSSSAASLSGTQEEKFKMIAEQKWASLMTNWVEAYAEMRRTGYPAVKPRVVGEELSLGDTQGQWPRRAPYPDSEMLNNQENYDKASAATDGNSMTHRVWWDVR</sequence>
<evidence type="ECO:0000313" key="3">
    <source>
        <dbReference type="EMBL" id="BDD09554.1"/>
    </source>
</evidence>
<keyword evidence="2" id="KW-0732">Signal</keyword>
<dbReference type="Pfam" id="PF12771">
    <property type="entry name" value="SusD-like_2"/>
    <property type="match status" value="1"/>
</dbReference>
<dbReference type="KEGG" id="fax:FUAX_19860"/>
<dbReference type="Proteomes" id="UP001348817">
    <property type="component" value="Chromosome"/>
</dbReference>
<dbReference type="Gene3D" id="1.25.40.390">
    <property type="match status" value="1"/>
</dbReference>